<evidence type="ECO:0000256" key="6">
    <source>
        <dbReference type="ARBA" id="ARBA00022692"/>
    </source>
</evidence>
<feature type="transmembrane region" description="Helical" evidence="12">
    <location>
        <begin position="105"/>
        <end position="132"/>
    </location>
</feature>
<dbReference type="FunFam" id="3.40.1690.10:FF:000001">
    <property type="entry name" value="Flagellar biosynthetic protein FlhB"/>
    <property type="match status" value="1"/>
</dbReference>
<dbReference type="PANTHER" id="PTHR30531:SF12">
    <property type="entry name" value="FLAGELLAR BIOSYNTHETIC PROTEIN FLHB"/>
    <property type="match status" value="1"/>
</dbReference>
<evidence type="ECO:0000256" key="7">
    <source>
        <dbReference type="ARBA" id="ARBA00022795"/>
    </source>
</evidence>
<dbReference type="SUPFAM" id="SSF160544">
    <property type="entry name" value="EscU C-terminal domain-like"/>
    <property type="match status" value="1"/>
</dbReference>
<proteinExistence type="inferred from homology"/>
<dbReference type="RefSeq" id="WP_328597194.1">
    <property type="nucleotide sequence ID" value="NZ_VUMU01000002.1"/>
</dbReference>
<evidence type="ECO:0000256" key="11">
    <source>
        <dbReference type="ARBA" id="ARBA00023225"/>
    </source>
</evidence>
<dbReference type="EMBL" id="VUMU01000002">
    <property type="protein sequence ID" value="MST57083.1"/>
    <property type="molecule type" value="Genomic_DNA"/>
</dbReference>
<evidence type="ECO:0000313" key="14">
    <source>
        <dbReference type="Proteomes" id="UP000476055"/>
    </source>
</evidence>
<dbReference type="NCBIfam" id="TIGR00328">
    <property type="entry name" value="flhB"/>
    <property type="match status" value="1"/>
</dbReference>
<feature type="transmembrane region" description="Helical" evidence="12">
    <location>
        <begin position="209"/>
        <end position="227"/>
    </location>
</feature>
<evidence type="ECO:0000256" key="12">
    <source>
        <dbReference type="RuleBase" id="RU364091"/>
    </source>
</evidence>
<keyword evidence="7 12" id="KW-1005">Bacterial flagellum biogenesis</keyword>
<keyword evidence="10 12" id="KW-0472">Membrane</keyword>
<keyword evidence="5 12" id="KW-1003">Cell membrane</keyword>
<evidence type="ECO:0000256" key="4">
    <source>
        <dbReference type="ARBA" id="ARBA00022448"/>
    </source>
</evidence>
<keyword evidence="8 12" id="KW-0653">Protein transport</keyword>
<feature type="transmembrane region" description="Helical" evidence="12">
    <location>
        <begin position="153"/>
        <end position="180"/>
    </location>
</feature>
<feature type="transmembrane region" description="Helical" evidence="12">
    <location>
        <begin position="43"/>
        <end position="60"/>
    </location>
</feature>
<dbReference type="Gene3D" id="6.10.250.2080">
    <property type="match status" value="1"/>
</dbReference>
<keyword evidence="13" id="KW-0282">Flagellum</keyword>
<keyword evidence="13" id="KW-0966">Cell projection</keyword>
<comment type="similarity">
    <text evidence="2 12">Belongs to the type III secretion exporter family.</text>
</comment>
<sequence length="370" mass="42121">MSLEYNLQFFAAEGQGGEKTEPATEKKLTDARKEGQVAKSREVANGLGLLAVFLVLKLWVGNMGYQFMNVFTVIYEKIPEVVTFWHGNMPQQDTTLVFRKMMLEAVVIMAPLMLIGFLIAFLSDVVQVGWHPTGKTLQPKFSKMSPVSGFKRIFSVNSVVELIKSLLKIGLIVYICYNYLKNKWPLLYQLYDLDLMQAIELIGNTVTDLGIRISLIYMIIAAADFIYQKVKFSRDMRMTKQEVKEEYKQQEGDPQIKGRIRQRMREASQRRMMQNLPQADVVITNPTHYAVAIKYDPEVADAPIVIAKGEDYLAAKIKEIARDHQIEIVENKPLARMLYANVDVGQAVPPELYQAVAEVLAFVYHLQGKI</sequence>
<keyword evidence="9 12" id="KW-1133">Transmembrane helix</keyword>
<dbReference type="InterPro" id="IPR006136">
    <property type="entry name" value="FlhB"/>
</dbReference>
<evidence type="ECO:0000256" key="5">
    <source>
        <dbReference type="ARBA" id="ARBA00022475"/>
    </source>
</evidence>
<dbReference type="InterPro" id="IPR006135">
    <property type="entry name" value="T3SS_substrate_exporter"/>
</dbReference>
<dbReference type="GO" id="GO:0009306">
    <property type="term" value="P:protein secretion"/>
    <property type="evidence" value="ECO:0007669"/>
    <property type="project" value="InterPro"/>
</dbReference>
<accession>A0A6L5YG40</accession>
<name>A0A6L5YG40_9FIRM</name>
<dbReference type="Pfam" id="PF01312">
    <property type="entry name" value="Bac_export_2"/>
    <property type="match status" value="1"/>
</dbReference>
<evidence type="ECO:0000256" key="9">
    <source>
        <dbReference type="ARBA" id="ARBA00022989"/>
    </source>
</evidence>
<dbReference type="PANTHER" id="PTHR30531">
    <property type="entry name" value="FLAGELLAR BIOSYNTHETIC PROTEIN FLHB"/>
    <property type="match status" value="1"/>
</dbReference>
<keyword evidence="11 12" id="KW-1006">Bacterial flagellum protein export</keyword>
<evidence type="ECO:0000256" key="10">
    <source>
        <dbReference type="ARBA" id="ARBA00023136"/>
    </source>
</evidence>
<keyword evidence="13" id="KW-0969">Cilium</keyword>
<evidence type="ECO:0000256" key="2">
    <source>
        <dbReference type="ARBA" id="ARBA00010690"/>
    </source>
</evidence>
<reference evidence="13 14" key="1">
    <citation type="submission" date="2019-08" db="EMBL/GenBank/DDBJ databases">
        <title>In-depth cultivation of the pig gut microbiome towards novel bacterial diversity and tailored functional studies.</title>
        <authorList>
            <person name="Wylensek D."/>
            <person name="Hitch T.C.A."/>
            <person name="Clavel T."/>
        </authorList>
    </citation>
    <scope>NUCLEOTIDE SEQUENCE [LARGE SCALE GENOMIC DNA]</scope>
    <source>
        <strain evidence="13 14">WCA3-601-WT-6H</strain>
    </source>
</reference>
<evidence type="ECO:0000256" key="3">
    <source>
        <dbReference type="ARBA" id="ARBA00021622"/>
    </source>
</evidence>
<evidence type="ECO:0000256" key="1">
    <source>
        <dbReference type="ARBA" id="ARBA00004651"/>
    </source>
</evidence>
<keyword evidence="6 12" id="KW-0812">Transmembrane</keyword>
<keyword evidence="14" id="KW-1185">Reference proteome</keyword>
<keyword evidence="4 12" id="KW-0813">Transport</keyword>
<organism evidence="13 14">
    <name type="scientific">Waltera intestinalis</name>
    <dbReference type="NCBI Taxonomy" id="2606635"/>
    <lineage>
        <taxon>Bacteria</taxon>
        <taxon>Bacillati</taxon>
        <taxon>Bacillota</taxon>
        <taxon>Clostridia</taxon>
        <taxon>Lachnospirales</taxon>
        <taxon>Lachnospiraceae</taxon>
        <taxon>Waltera</taxon>
    </lineage>
</organism>
<dbReference type="GO" id="GO:0005886">
    <property type="term" value="C:plasma membrane"/>
    <property type="evidence" value="ECO:0007669"/>
    <property type="project" value="UniProtKB-SubCell"/>
</dbReference>
<dbReference type="AlphaFoldDB" id="A0A6L5YG40"/>
<gene>
    <name evidence="12 13" type="primary">flhB</name>
    <name evidence="13" type="ORF">FYJ59_02275</name>
</gene>
<protein>
    <recommendedName>
        <fullName evidence="3 12">Flagellar biosynthetic protein FlhB</fullName>
    </recommendedName>
</protein>
<dbReference type="Gene3D" id="3.40.1690.10">
    <property type="entry name" value="secretion proteins EscU"/>
    <property type="match status" value="1"/>
</dbReference>
<evidence type="ECO:0000313" key="13">
    <source>
        <dbReference type="EMBL" id="MST57083.1"/>
    </source>
</evidence>
<comment type="function">
    <text evidence="12">Required for formation of the rod structure in the basal body of the flagellar apparatus. Together with FliI and FliH, may constitute the export apparatus of flagellin.</text>
</comment>
<evidence type="ECO:0000256" key="8">
    <source>
        <dbReference type="ARBA" id="ARBA00022927"/>
    </source>
</evidence>
<dbReference type="InterPro" id="IPR029025">
    <property type="entry name" value="T3SS_substrate_exporter_C"/>
</dbReference>
<comment type="caution">
    <text evidence="13">The sequence shown here is derived from an EMBL/GenBank/DDBJ whole genome shotgun (WGS) entry which is preliminary data.</text>
</comment>
<dbReference type="PRINTS" id="PR00950">
    <property type="entry name" value="TYPE3IMSPROT"/>
</dbReference>
<dbReference type="Proteomes" id="UP000476055">
    <property type="component" value="Unassembled WGS sequence"/>
</dbReference>
<comment type="subcellular location">
    <subcellularLocation>
        <location evidence="1">Cell membrane</location>
        <topology evidence="1">Multi-pass membrane protein</topology>
    </subcellularLocation>
</comment>
<dbReference type="GO" id="GO:0044780">
    <property type="term" value="P:bacterial-type flagellum assembly"/>
    <property type="evidence" value="ECO:0007669"/>
    <property type="project" value="InterPro"/>
</dbReference>